<comment type="caution">
    <text evidence="3">The sequence shown here is derived from an EMBL/GenBank/DDBJ whole genome shotgun (WGS) entry which is preliminary data.</text>
</comment>
<gene>
    <name evidence="3" type="ORF">FHU40_002414</name>
</gene>
<dbReference type="EMBL" id="JACHWR010000002">
    <property type="protein sequence ID" value="MBB3042596.1"/>
    <property type="molecule type" value="Genomic_DNA"/>
</dbReference>
<dbReference type="Pfam" id="PF00857">
    <property type="entry name" value="Isochorismatase"/>
    <property type="match status" value="1"/>
</dbReference>
<organism evidence="3 4">
    <name type="scientific">Nocardioides soli</name>
    <dbReference type="NCBI Taxonomy" id="1036020"/>
    <lineage>
        <taxon>Bacteria</taxon>
        <taxon>Bacillati</taxon>
        <taxon>Actinomycetota</taxon>
        <taxon>Actinomycetes</taxon>
        <taxon>Propionibacteriales</taxon>
        <taxon>Nocardioidaceae</taxon>
        <taxon>Nocardioides</taxon>
    </lineage>
</organism>
<dbReference type="InterPro" id="IPR000868">
    <property type="entry name" value="Isochorismatase-like_dom"/>
</dbReference>
<dbReference type="PANTHER" id="PTHR43540">
    <property type="entry name" value="PEROXYUREIDOACRYLATE/UREIDOACRYLATE AMIDOHYDROLASE-RELATED"/>
    <property type="match status" value="1"/>
</dbReference>
<dbReference type="InterPro" id="IPR050272">
    <property type="entry name" value="Isochorismatase-like_hydrls"/>
</dbReference>
<evidence type="ECO:0000313" key="4">
    <source>
        <dbReference type="Proteomes" id="UP000589626"/>
    </source>
</evidence>
<proteinExistence type="predicted"/>
<dbReference type="SUPFAM" id="SSF52499">
    <property type="entry name" value="Isochorismatase-like hydrolases"/>
    <property type="match status" value="1"/>
</dbReference>
<name>A0A7W4VVL8_9ACTN</name>
<dbReference type="PANTHER" id="PTHR43540:SF1">
    <property type="entry name" value="ISOCHORISMATASE HYDROLASE"/>
    <property type="match status" value="1"/>
</dbReference>
<accession>A0A7W4VVL8</accession>
<keyword evidence="4" id="KW-1185">Reference proteome</keyword>
<dbReference type="AlphaFoldDB" id="A0A7W4VVL8"/>
<sequence length="241" mass="26439">MSTAPTNESTDDTRAADTRIWDRFLTPQDQEVARRQSKTQHGIGPRPAVVVIDVYRRVFGERPLPLLEAIVETPSSCGLNAWEALGPIQDLLREARRLGLPVIHVTGDPQIPGWRNPRGGATSRADAEAGYRIMDEVAPLPDEVVIRKSAPSAFFGTPLVALLRQWDVDSLIVAGESTSGCVRATVVDARSHRFAVTVVEECVFDRTESTHAINLFDMDQKYADVRPLADVLTTLGSRAQA</sequence>
<dbReference type="GO" id="GO:0016787">
    <property type="term" value="F:hydrolase activity"/>
    <property type="evidence" value="ECO:0007669"/>
    <property type="project" value="UniProtKB-KW"/>
</dbReference>
<protein>
    <submittedName>
        <fullName evidence="3">Nicotinamidase-related amidase</fullName>
    </submittedName>
</protein>
<keyword evidence="1" id="KW-0378">Hydrolase</keyword>
<dbReference type="InterPro" id="IPR036380">
    <property type="entry name" value="Isochorismatase-like_sf"/>
</dbReference>
<feature type="domain" description="Isochorismatase-like" evidence="2">
    <location>
        <begin position="48"/>
        <end position="226"/>
    </location>
</feature>
<evidence type="ECO:0000256" key="1">
    <source>
        <dbReference type="ARBA" id="ARBA00022801"/>
    </source>
</evidence>
<evidence type="ECO:0000313" key="3">
    <source>
        <dbReference type="EMBL" id="MBB3042596.1"/>
    </source>
</evidence>
<dbReference type="Proteomes" id="UP000589626">
    <property type="component" value="Unassembled WGS sequence"/>
</dbReference>
<dbReference type="RefSeq" id="WP_183592546.1">
    <property type="nucleotide sequence ID" value="NZ_JACHWR010000002.1"/>
</dbReference>
<evidence type="ECO:0000259" key="2">
    <source>
        <dbReference type="Pfam" id="PF00857"/>
    </source>
</evidence>
<reference evidence="3 4" key="1">
    <citation type="submission" date="2020-08" db="EMBL/GenBank/DDBJ databases">
        <title>Sequencing the genomes of 1000 actinobacteria strains.</title>
        <authorList>
            <person name="Klenk H.-P."/>
        </authorList>
    </citation>
    <scope>NUCLEOTIDE SEQUENCE [LARGE SCALE GENOMIC DNA]</scope>
    <source>
        <strain evidence="3 4">DSM 105498</strain>
    </source>
</reference>
<dbReference type="Gene3D" id="3.40.50.850">
    <property type="entry name" value="Isochorismatase-like"/>
    <property type="match status" value="1"/>
</dbReference>